<organism evidence="8">
    <name type="scientific">Amphora coffeiformis</name>
    <dbReference type="NCBI Taxonomy" id="265554"/>
    <lineage>
        <taxon>Eukaryota</taxon>
        <taxon>Sar</taxon>
        <taxon>Stramenopiles</taxon>
        <taxon>Ochrophyta</taxon>
        <taxon>Bacillariophyta</taxon>
        <taxon>Bacillariophyceae</taxon>
        <taxon>Bacillariophycidae</taxon>
        <taxon>Thalassiophysales</taxon>
        <taxon>Catenulaceae</taxon>
        <taxon>Amphora</taxon>
    </lineage>
</organism>
<dbReference type="EMBL" id="HBIM01004749">
    <property type="protein sequence ID" value="CAE0406142.1"/>
    <property type="molecule type" value="Transcribed_RNA"/>
</dbReference>
<keyword evidence="6" id="KW-0408">Iron</keyword>
<dbReference type="Pfam" id="PF25238">
    <property type="entry name" value="OGFOD2-like"/>
    <property type="match status" value="1"/>
</dbReference>
<evidence type="ECO:0000256" key="1">
    <source>
        <dbReference type="ARBA" id="ARBA00001961"/>
    </source>
</evidence>
<protein>
    <recommendedName>
        <fullName evidence="7">Fe2OG dioxygenase domain-containing protein</fullName>
    </recommendedName>
</protein>
<evidence type="ECO:0000256" key="2">
    <source>
        <dbReference type="ARBA" id="ARBA00022723"/>
    </source>
</evidence>
<evidence type="ECO:0000259" key="7">
    <source>
        <dbReference type="PROSITE" id="PS51471"/>
    </source>
</evidence>
<dbReference type="PROSITE" id="PS51471">
    <property type="entry name" value="FE2OG_OXY"/>
    <property type="match status" value="1"/>
</dbReference>
<evidence type="ECO:0000256" key="4">
    <source>
        <dbReference type="ARBA" id="ARBA00022964"/>
    </source>
</evidence>
<comment type="cofactor">
    <cofactor evidence="1">
        <name>L-ascorbate</name>
        <dbReference type="ChEBI" id="CHEBI:38290"/>
    </cofactor>
</comment>
<reference evidence="8" key="1">
    <citation type="submission" date="2021-01" db="EMBL/GenBank/DDBJ databases">
        <authorList>
            <person name="Corre E."/>
            <person name="Pelletier E."/>
            <person name="Niang G."/>
            <person name="Scheremetjew M."/>
            <person name="Finn R."/>
            <person name="Kale V."/>
            <person name="Holt S."/>
            <person name="Cochrane G."/>
            <person name="Meng A."/>
            <person name="Brown T."/>
            <person name="Cohen L."/>
        </authorList>
    </citation>
    <scope>NUCLEOTIDE SEQUENCE</scope>
    <source>
        <strain evidence="8">CCMP127</strain>
    </source>
</reference>
<keyword evidence="4" id="KW-0223">Dioxygenase</keyword>
<keyword evidence="5" id="KW-0560">Oxidoreductase</keyword>
<proteinExistence type="predicted"/>
<dbReference type="PANTHER" id="PTHR24014">
    <property type="entry name" value="2-OXOGLUTARATE AND IRON-DEPENDENT OXYGENASE DOMAIN-CONTAINING PROTEIN 2"/>
    <property type="match status" value="1"/>
</dbReference>
<name>A0A7S3KZQ6_9STRA</name>
<evidence type="ECO:0000313" key="8">
    <source>
        <dbReference type="EMBL" id="CAE0406142.1"/>
    </source>
</evidence>
<gene>
    <name evidence="8" type="ORF">ACOF00016_LOCUS4064</name>
</gene>
<dbReference type="InterPro" id="IPR006620">
    <property type="entry name" value="Pro_4_hyd_alph"/>
</dbReference>
<keyword evidence="2" id="KW-0479">Metal-binding</keyword>
<dbReference type="SMART" id="SM00702">
    <property type="entry name" value="P4Hc"/>
    <property type="match status" value="1"/>
</dbReference>
<sequence length="501" mass="57318">MTTANLKGLNQLREHVATLQAGKPSWMESIQDVIVPTFVCPAQEPIHIEDTRSLEPNPPDDPQQARVRAIVSPVQFPSSVQHHKIRVELDVVLSTYPKIWPRLWIRSASATPAALTDDGSFHPHFAAHFYDAIDQHYHRERNPVETLLWFFIHRYFVFNETSEDDRRWPSQLTMPQEFYHSVLRDWKTADALIEGSGDKDLAKPHTEFGSLEEWLDPQVTAWLRQRKDINPPLAGSTKTNGSSDAMSNFPPFAQEISPMVYIFPLFTKTFCERVTAAFLKEKDYAAKHGIPIHRPNNMNKSGAVMKSLGIENLMDVLQDRVLEPIAQELFPETGSEFTNHHSFLVHYAAGLDQHLDMHTDDSDVTFNCCLGIEFTGAKLQICGIMGEPDHRHSKLEFSHRPGWVICHLGRQRHGADNIDSGVRINLIDWNHNKVWRRSAESMAQEYKQESGPPDLQCLSYTHDRDWELYKGKRPVETGRKPWCPPPHAKFVDETPVYPVGD</sequence>
<keyword evidence="3" id="KW-0847">Vitamin C</keyword>
<dbReference type="GO" id="GO:0051213">
    <property type="term" value="F:dioxygenase activity"/>
    <property type="evidence" value="ECO:0007669"/>
    <property type="project" value="UniProtKB-KW"/>
</dbReference>
<dbReference type="GO" id="GO:0031418">
    <property type="term" value="F:L-ascorbic acid binding"/>
    <property type="evidence" value="ECO:0007669"/>
    <property type="project" value="UniProtKB-KW"/>
</dbReference>
<evidence type="ECO:0000256" key="3">
    <source>
        <dbReference type="ARBA" id="ARBA00022896"/>
    </source>
</evidence>
<dbReference type="GO" id="GO:0005506">
    <property type="term" value="F:iron ion binding"/>
    <property type="evidence" value="ECO:0007669"/>
    <property type="project" value="InterPro"/>
</dbReference>
<evidence type="ECO:0000256" key="5">
    <source>
        <dbReference type="ARBA" id="ARBA00023002"/>
    </source>
</evidence>
<evidence type="ECO:0000256" key="6">
    <source>
        <dbReference type="ARBA" id="ARBA00023004"/>
    </source>
</evidence>
<feature type="domain" description="Fe2OG dioxygenase" evidence="7">
    <location>
        <begin position="338"/>
        <end position="432"/>
    </location>
</feature>
<dbReference type="InterPro" id="IPR005123">
    <property type="entry name" value="Oxoglu/Fe-dep_dioxygenase_dom"/>
</dbReference>
<dbReference type="GO" id="GO:0016705">
    <property type="term" value="F:oxidoreductase activity, acting on paired donors, with incorporation or reduction of molecular oxygen"/>
    <property type="evidence" value="ECO:0007669"/>
    <property type="project" value="InterPro"/>
</dbReference>
<dbReference type="AlphaFoldDB" id="A0A7S3KZQ6"/>
<accession>A0A7S3KZQ6</accession>
<dbReference type="PANTHER" id="PTHR24014:SF4">
    <property type="entry name" value="2-OXOGLUTARATE AND IRON-DEPENDENT OXYGENASE DOMAIN-CONTAINING PROTEIN 2"/>
    <property type="match status" value="1"/>
</dbReference>